<sequence>MKSKVLNSTAVPKVAELEFRYQGNKKQYEPNKNVLEHVDQILASHDMGEISAELSHGKRILEEQNKHILLEEKYGWDTVHCYTAEPLTSDSEDEKRIKRALKKTRKQPKWHGSNQRCKYALRKGTVLEAT</sequence>
<dbReference type="Proteomes" id="UP001152795">
    <property type="component" value="Unassembled WGS sequence"/>
</dbReference>
<dbReference type="EMBL" id="CACRXK020002516">
    <property type="protein sequence ID" value="CAB3994684.1"/>
    <property type="molecule type" value="Genomic_DNA"/>
</dbReference>
<accession>A0A7D9I0F5</accession>
<evidence type="ECO:0000313" key="2">
    <source>
        <dbReference type="Proteomes" id="UP001152795"/>
    </source>
</evidence>
<evidence type="ECO:0000313" key="1">
    <source>
        <dbReference type="EMBL" id="CAB3994684.1"/>
    </source>
</evidence>
<proteinExistence type="predicted"/>
<dbReference type="OrthoDB" id="5989862at2759"/>
<protein>
    <submittedName>
        <fullName evidence="1">Uncharacterized protein</fullName>
    </submittedName>
</protein>
<name>A0A7D9I0F5_PARCT</name>
<organism evidence="1 2">
    <name type="scientific">Paramuricea clavata</name>
    <name type="common">Red gorgonian</name>
    <name type="synonym">Violescent sea-whip</name>
    <dbReference type="NCBI Taxonomy" id="317549"/>
    <lineage>
        <taxon>Eukaryota</taxon>
        <taxon>Metazoa</taxon>
        <taxon>Cnidaria</taxon>
        <taxon>Anthozoa</taxon>
        <taxon>Octocorallia</taxon>
        <taxon>Malacalcyonacea</taxon>
        <taxon>Plexauridae</taxon>
        <taxon>Paramuricea</taxon>
    </lineage>
</organism>
<gene>
    <name evidence="1" type="ORF">PACLA_8A067676</name>
</gene>
<dbReference type="AlphaFoldDB" id="A0A7D9I0F5"/>
<reference evidence="1" key="1">
    <citation type="submission" date="2020-04" db="EMBL/GenBank/DDBJ databases">
        <authorList>
            <person name="Alioto T."/>
            <person name="Alioto T."/>
            <person name="Gomez Garrido J."/>
        </authorList>
    </citation>
    <scope>NUCLEOTIDE SEQUENCE</scope>
    <source>
        <strain evidence="1">A484AB</strain>
    </source>
</reference>
<comment type="caution">
    <text evidence="1">The sequence shown here is derived from an EMBL/GenBank/DDBJ whole genome shotgun (WGS) entry which is preliminary data.</text>
</comment>
<keyword evidence="2" id="KW-1185">Reference proteome</keyword>